<dbReference type="RefSeq" id="WP_159823040.1">
    <property type="nucleotide sequence ID" value="NZ_CABWNB010000003.1"/>
</dbReference>
<dbReference type="Pfam" id="PF09182">
    <property type="entry name" value="PuR_N"/>
    <property type="match status" value="1"/>
</dbReference>
<dbReference type="InterPro" id="IPR029057">
    <property type="entry name" value="PRTase-like"/>
</dbReference>
<comment type="subunit">
    <text evidence="1">Homodimer.</text>
</comment>
<proteinExistence type="inferred from homology"/>
<dbReference type="InterPro" id="IPR015265">
    <property type="entry name" value="PuR_N"/>
</dbReference>
<evidence type="ECO:0000256" key="4">
    <source>
        <dbReference type="ARBA" id="ARBA00023163"/>
    </source>
</evidence>
<dbReference type="InterPro" id="IPR036388">
    <property type="entry name" value="WH-like_DNA-bd_sf"/>
</dbReference>
<dbReference type="OrthoDB" id="4213751at2"/>
<name>A0A841R349_9FIRM</name>
<comment type="caution">
    <text evidence="8">The sequence shown here is derived from an EMBL/GenBank/DDBJ whole genome shotgun (WGS) entry which is preliminary data.</text>
</comment>
<evidence type="ECO:0000259" key="7">
    <source>
        <dbReference type="Pfam" id="PF09182"/>
    </source>
</evidence>
<accession>A0A841R349</accession>
<dbReference type="Proteomes" id="UP000591941">
    <property type="component" value="Unassembled WGS sequence"/>
</dbReference>
<dbReference type="PANTHER" id="PTHR43864">
    <property type="entry name" value="HYPOXANTHINE/GUANINE PHOSPHORIBOSYLTRANSFERASE"/>
    <property type="match status" value="1"/>
</dbReference>
<feature type="domain" description="Bacterial purine repressor N-terminal" evidence="7">
    <location>
        <begin position="5"/>
        <end position="74"/>
    </location>
</feature>
<dbReference type="SUPFAM" id="SSF46785">
    <property type="entry name" value="Winged helix' DNA-binding domain"/>
    <property type="match status" value="1"/>
</dbReference>
<dbReference type="GO" id="GO:0045892">
    <property type="term" value="P:negative regulation of DNA-templated transcription"/>
    <property type="evidence" value="ECO:0007669"/>
    <property type="project" value="InterPro"/>
</dbReference>
<keyword evidence="4" id="KW-0804">Transcription</keyword>
<reference evidence="8 9" key="1">
    <citation type="submission" date="2020-08" db="EMBL/GenBank/DDBJ databases">
        <title>Genomic Encyclopedia of Type Strains, Phase IV (KMG-IV): sequencing the most valuable type-strain genomes for metagenomic binning, comparative biology and taxonomic classification.</title>
        <authorList>
            <person name="Goeker M."/>
        </authorList>
    </citation>
    <scope>NUCLEOTIDE SEQUENCE [LARGE SCALE GENOMIC DNA]</scope>
    <source>
        <strain evidence="8 9">DSM 21255</strain>
    </source>
</reference>
<feature type="domain" description="Phosphoribosyltransferase" evidence="6">
    <location>
        <begin position="121"/>
        <end position="241"/>
    </location>
</feature>
<evidence type="ECO:0000256" key="2">
    <source>
        <dbReference type="ARBA" id="ARBA00023015"/>
    </source>
</evidence>
<dbReference type="SUPFAM" id="SSF53271">
    <property type="entry name" value="PRTase-like"/>
    <property type="match status" value="1"/>
</dbReference>
<evidence type="ECO:0000256" key="3">
    <source>
        <dbReference type="ARBA" id="ARBA00023125"/>
    </source>
</evidence>
<dbReference type="GO" id="GO:0003677">
    <property type="term" value="F:DNA binding"/>
    <property type="evidence" value="ECO:0007669"/>
    <property type="project" value="UniProtKB-KW"/>
</dbReference>
<comment type="similarity">
    <text evidence="5">Belongs to the purine/pyrimidine phosphoribosyltransferase family. PurR subfamily.</text>
</comment>
<evidence type="ECO:0000256" key="1">
    <source>
        <dbReference type="ARBA" id="ARBA00011738"/>
    </source>
</evidence>
<evidence type="ECO:0000313" key="8">
    <source>
        <dbReference type="EMBL" id="MBB6477547.1"/>
    </source>
</evidence>
<protein>
    <submittedName>
        <fullName evidence="8">Purine operon repressor</fullName>
    </submittedName>
</protein>
<organism evidence="8 9">
    <name type="scientific">Negativicoccus succinicivorans</name>
    <dbReference type="NCBI Taxonomy" id="620903"/>
    <lineage>
        <taxon>Bacteria</taxon>
        <taxon>Bacillati</taxon>
        <taxon>Bacillota</taxon>
        <taxon>Negativicutes</taxon>
        <taxon>Veillonellales</taxon>
        <taxon>Veillonellaceae</taxon>
        <taxon>Negativicoccus</taxon>
    </lineage>
</organism>
<keyword evidence="2" id="KW-0805">Transcription regulation</keyword>
<evidence type="ECO:0000259" key="6">
    <source>
        <dbReference type="Pfam" id="PF00156"/>
    </source>
</evidence>
<dbReference type="InterPro" id="IPR000836">
    <property type="entry name" value="PRTase_dom"/>
</dbReference>
<dbReference type="Gene3D" id="3.40.50.2020">
    <property type="match status" value="1"/>
</dbReference>
<dbReference type="EMBL" id="JACHHI010000002">
    <property type="protein sequence ID" value="MBB6477547.1"/>
    <property type="molecule type" value="Genomic_DNA"/>
</dbReference>
<gene>
    <name evidence="8" type="ORF">HNR45_000577</name>
</gene>
<dbReference type="CDD" id="cd06223">
    <property type="entry name" value="PRTases_typeI"/>
    <property type="match status" value="1"/>
</dbReference>
<dbReference type="GeneID" id="93485850"/>
<evidence type="ECO:0000256" key="5">
    <source>
        <dbReference type="ARBA" id="ARBA00049656"/>
    </source>
</evidence>
<dbReference type="InterPro" id="IPR050118">
    <property type="entry name" value="Pur/Pyrimidine_PRTase"/>
</dbReference>
<evidence type="ECO:0000313" key="9">
    <source>
        <dbReference type="Proteomes" id="UP000591941"/>
    </source>
</evidence>
<dbReference type="GO" id="GO:0045982">
    <property type="term" value="P:negative regulation of purine nucleobase metabolic process"/>
    <property type="evidence" value="ECO:0007669"/>
    <property type="project" value="InterPro"/>
</dbReference>
<dbReference type="Gene3D" id="1.10.10.10">
    <property type="entry name" value="Winged helix-like DNA-binding domain superfamily/Winged helix DNA-binding domain"/>
    <property type="match status" value="1"/>
</dbReference>
<sequence length="277" mass="30643">MPKLRRVERMAALTKMLADRPHELIPLSFFCDYFGIAKSTLSDDLLSVRRAFDAYRLGSLETVFGAAGGVRYIPYRAGHAANQVLQTMAAKLESGDRIIAGGFLYMSDILYDWQWMSAVGEIFMTRFAAVHPDCIMTVETKGILPAMMVARAFNKPLVIARRGSRVTEGSATSINYVSGSTKRIQTMSLTKRALAPNQRVLIIDDFMKAGGTAKGMKELVYESGSQTVGVGVLVATAEPLEKMTGDYMPLLVLEGVDEVKRHVRIRPQLEPEEEINE</sequence>
<dbReference type="InterPro" id="IPR010078">
    <property type="entry name" value="PurR_Bsub"/>
</dbReference>
<dbReference type="NCBIfam" id="TIGR01743">
    <property type="entry name" value="purR_Bsub"/>
    <property type="match status" value="1"/>
</dbReference>
<dbReference type="AlphaFoldDB" id="A0A841R349"/>
<dbReference type="PANTHER" id="PTHR43864:SF2">
    <property type="entry name" value="PUR OPERON REPRESSOR"/>
    <property type="match status" value="1"/>
</dbReference>
<dbReference type="Pfam" id="PF00156">
    <property type="entry name" value="Pribosyltran"/>
    <property type="match status" value="1"/>
</dbReference>
<keyword evidence="9" id="KW-1185">Reference proteome</keyword>
<dbReference type="InterPro" id="IPR036390">
    <property type="entry name" value="WH_DNA-bd_sf"/>
</dbReference>
<keyword evidence="3" id="KW-0238">DNA-binding</keyword>